<reference evidence="1 2" key="1">
    <citation type="submission" date="2017-06" db="EMBL/GenBank/DDBJ databases">
        <authorList>
            <person name="Kim H.J."/>
            <person name="Triplett B.A."/>
        </authorList>
    </citation>
    <scope>NUCLEOTIDE SEQUENCE [LARGE SCALE GENOMIC DNA]</scope>
</reference>
<dbReference type="RefSeq" id="YP_009612176.1">
    <property type="nucleotide sequence ID" value="NC_042013.1"/>
</dbReference>
<accession>A0A2L0V0H8</accession>
<keyword evidence="2" id="KW-1185">Reference proteome</keyword>
<dbReference type="InterPro" id="IPR029045">
    <property type="entry name" value="ClpP/crotonase-like_dom_sf"/>
</dbReference>
<sequence>MKFWTVLFSLIAFPALAADITVFNLENGHQNVVIDGEIVSGDSVKFKNLKLGDNVDVILKSEGGLLWESMEIGKYIREKGYATNVLDEDECLSGCAFIWIAGKARGVSTEATVGFHGAYDMVNNIPVTASVGNALIGSYMSKLGYSDDFIIFATQSSPDSFSYLDIKAIQELAIPTNIFRDGKWHKPMSVPPLSFVQSMAGILVANEYCNMRMSSKLITYFNILIDENTQRYNTDFRSIAIDNHKRILALPVMQTKKQKQCKHFDNMVSDLLKEYDAFNER</sequence>
<evidence type="ECO:0000313" key="1">
    <source>
        <dbReference type="EMBL" id="AUZ95270.1"/>
    </source>
</evidence>
<dbReference type="GeneID" id="40088514"/>
<dbReference type="Gene3D" id="3.90.226.10">
    <property type="entry name" value="2-enoyl-CoA Hydratase, Chain A, domain 1"/>
    <property type="match status" value="1"/>
</dbReference>
<proteinExistence type="predicted"/>
<dbReference type="EMBL" id="MF403008">
    <property type="protein sequence ID" value="AUZ95270.1"/>
    <property type="molecule type" value="Genomic_DNA"/>
</dbReference>
<dbReference type="Proteomes" id="UP000223025">
    <property type="component" value="Segment"/>
</dbReference>
<organism evidence="1 2">
    <name type="scientific">Agrobacterium phage Atu_ph07</name>
    <dbReference type="NCBI Taxonomy" id="2024264"/>
    <lineage>
        <taxon>Viruses</taxon>
        <taxon>Duplodnaviria</taxon>
        <taxon>Heunggongvirae</taxon>
        <taxon>Uroviricota</taxon>
        <taxon>Caudoviricetes</taxon>
        <taxon>Polybotosvirus</taxon>
        <taxon>Polybotosvirus Atuph07</taxon>
    </lineage>
</organism>
<protein>
    <submittedName>
        <fullName evidence="1">Uncharacterized protein</fullName>
    </submittedName>
</protein>
<dbReference type="KEGG" id="vg:40088514"/>
<evidence type="ECO:0000313" key="2">
    <source>
        <dbReference type="Proteomes" id="UP000223025"/>
    </source>
</evidence>
<name>A0A2L0V0H8_9CAUD</name>
<dbReference type="SUPFAM" id="SSF52096">
    <property type="entry name" value="ClpP/crotonase"/>
    <property type="match status" value="1"/>
</dbReference>